<proteinExistence type="inferred from homology"/>
<evidence type="ECO:0000256" key="1">
    <source>
        <dbReference type="ARBA" id="ARBA00006974"/>
    </source>
</evidence>
<evidence type="ECO:0000313" key="2">
    <source>
        <dbReference type="EMBL" id="KAK6121524.1"/>
    </source>
</evidence>
<dbReference type="Pfam" id="PF02519">
    <property type="entry name" value="Auxin_inducible"/>
    <property type="match status" value="1"/>
</dbReference>
<name>A0ABR0UG58_REHGL</name>
<keyword evidence="3" id="KW-1185">Reference proteome</keyword>
<dbReference type="EMBL" id="JABTTQ020002894">
    <property type="protein sequence ID" value="KAK6121524.1"/>
    <property type="molecule type" value="Genomic_DNA"/>
</dbReference>
<comment type="similarity">
    <text evidence="1">Belongs to the ARG7 family.</text>
</comment>
<sequence>MARKWQKLAAQGRKRISFPRKIGEVSRRDYTLEMAEKGRFIVYTTDKVRFSFPIAYLNSLIFRELLRMSEEEFGLPRDGPITLPCDSQFMGYVTSLIQKKAAIQVEKALLLSLSVRRVGSNPVNIKFAGQQLIRVQQKVNSVPKLPKIV</sequence>
<protein>
    <submittedName>
        <fullName evidence="2">Uncharacterized protein</fullName>
    </submittedName>
</protein>
<evidence type="ECO:0000313" key="3">
    <source>
        <dbReference type="Proteomes" id="UP001318860"/>
    </source>
</evidence>
<dbReference type="PANTHER" id="PTHR31175:SF120">
    <property type="entry name" value="OS09G0547100 PROTEIN"/>
    <property type="match status" value="1"/>
</dbReference>
<gene>
    <name evidence="2" type="ORF">DH2020_044730</name>
</gene>
<dbReference type="PANTHER" id="PTHR31175">
    <property type="entry name" value="AUXIN-RESPONSIVE FAMILY PROTEIN"/>
    <property type="match status" value="1"/>
</dbReference>
<comment type="caution">
    <text evidence="2">The sequence shown here is derived from an EMBL/GenBank/DDBJ whole genome shotgun (WGS) entry which is preliminary data.</text>
</comment>
<dbReference type="InterPro" id="IPR003676">
    <property type="entry name" value="SAUR_fam"/>
</dbReference>
<dbReference type="Proteomes" id="UP001318860">
    <property type="component" value="Unassembled WGS sequence"/>
</dbReference>
<accession>A0ABR0UG58</accession>
<organism evidence="2 3">
    <name type="scientific">Rehmannia glutinosa</name>
    <name type="common">Chinese foxglove</name>
    <dbReference type="NCBI Taxonomy" id="99300"/>
    <lineage>
        <taxon>Eukaryota</taxon>
        <taxon>Viridiplantae</taxon>
        <taxon>Streptophyta</taxon>
        <taxon>Embryophyta</taxon>
        <taxon>Tracheophyta</taxon>
        <taxon>Spermatophyta</taxon>
        <taxon>Magnoliopsida</taxon>
        <taxon>eudicotyledons</taxon>
        <taxon>Gunneridae</taxon>
        <taxon>Pentapetalae</taxon>
        <taxon>asterids</taxon>
        <taxon>lamiids</taxon>
        <taxon>Lamiales</taxon>
        <taxon>Orobanchaceae</taxon>
        <taxon>Rehmannieae</taxon>
        <taxon>Rehmannia</taxon>
    </lineage>
</organism>
<reference evidence="2 3" key="1">
    <citation type="journal article" date="2021" name="Comput. Struct. Biotechnol. J.">
        <title>De novo genome assembly of the potent medicinal plant Rehmannia glutinosa using nanopore technology.</title>
        <authorList>
            <person name="Ma L."/>
            <person name="Dong C."/>
            <person name="Song C."/>
            <person name="Wang X."/>
            <person name="Zheng X."/>
            <person name="Niu Y."/>
            <person name="Chen S."/>
            <person name="Feng W."/>
        </authorList>
    </citation>
    <scope>NUCLEOTIDE SEQUENCE [LARGE SCALE GENOMIC DNA]</scope>
    <source>
        <strain evidence="2">DH-2019</strain>
    </source>
</reference>